<dbReference type="Proteomes" id="UP000460549">
    <property type="component" value="Unassembled WGS sequence"/>
</dbReference>
<organism evidence="2 3">
    <name type="scientific">Bullifex porci</name>
    <dbReference type="NCBI Taxonomy" id="2606638"/>
    <lineage>
        <taxon>Bacteria</taxon>
        <taxon>Pseudomonadati</taxon>
        <taxon>Spirochaetota</taxon>
        <taxon>Spirochaetia</taxon>
        <taxon>Spirochaetales</taxon>
        <taxon>Spirochaetaceae</taxon>
        <taxon>Bullifex</taxon>
    </lineage>
</organism>
<dbReference type="SUPFAM" id="SSF56219">
    <property type="entry name" value="DNase I-like"/>
    <property type="match status" value="1"/>
</dbReference>
<evidence type="ECO:0000313" key="2">
    <source>
        <dbReference type="EMBL" id="MSU07164.1"/>
    </source>
</evidence>
<name>A0A7X2PDX7_9SPIO</name>
<reference evidence="2 3" key="1">
    <citation type="submission" date="2019-08" db="EMBL/GenBank/DDBJ databases">
        <title>In-depth cultivation of the pig gut microbiome towards novel bacterial diversity and tailored functional studies.</title>
        <authorList>
            <person name="Wylensek D."/>
            <person name="Hitch T.C.A."/>
            <person name="Clavel T."/>
        </authorList>
    </citation>
    <scope>NUCLEOTIDE SEQUENCE [LARGE SCALE GENOMIC DNA]</scope>
    <source>
        <strain evidence="2 3">NM-380-WT-3C1</strain>
    </source>
</reference>
<dbReference type="PANTHER" id="PTHR42834">
    <property type="entry name" value="ENDONUCLEASE/EXONUCLEASE/PHOSPHATASE FAMILY PROTEIN (AFU_ORTHOLOGUE AFUA_3G09210)"/>
    <property type="match status" value="1"/>
</dbReference>
<comment type="caution">
    <text evidence="2">The sequence shown here is derived from an EMBL/GenBank/DDBJ whole genome shotgun (WGS) entry which is preliminary data.</text>
</comment>
<dbReference type="AlphaFoldDB" id="A0A7X2PDX7"/>
<feature type="domain" description="Endonuclease/exonuclease/phosphatase" evidence="1">
    <location>
        <begin position="33"/>
        <end position="283"/>
    </location>
</feature>
<sequence length="317" mass="36586">MCIIYMKYIFIILITLCLFSCNNDLKVEKNSLSIITYNLYNLFDDIDDGYEHSSFRPHSGYTARDFQKRVELYSNLFKSEEFEADIIFLQEVESERVLEALLNDSLRRRGYAYYGLARVDNIPTTVGFISKIKPNEVQIHDSGSSRPFMSLTLFKNGSLYRIFSLHAKSNLGDEEENKKERRLLARHLKGLINKDENVIILGDFNTVISNDDLLSFSDSVDSIFVCNDINNINDNAFYDATEDSYYPLNSEGTYNYNGRWYFYDKILISKSIIDTKKYSFRILNLPSVSKDGFPLAYDNSSESGFSDHFALKLTLGD</sequence>
<evidence type="ECO:0000259" key="1">
    <source>
        <dbReference type="Pfam" id="PF19580"/>
    </source>
</evidence>
<dbReference type="PANTHER" id="PTHR42834:SF1">
    <property type="entry name" value="ENDONUCLEASE_EXONUCLEASE_PHOSPHATASE FAMILY PROTEIN (AFU_ORTHOLOGUE AFUA_3G09210)"/>
    <property type="match status" value="1"/>
</dbReference>
<keyword evidence="3" id="KW-1185">Reference proteome</keyword>
<dbReference type="EMBL" id="VUNN01000028">
    <property type="protein sequence ID" value="MSU07164.1"/>
    <property type="molecule type" value="Genomic_DNA"/>
</dbReference>
<protein>
    <recommendedName>
        <fullName evidence="1">Endonuclease/exonuclease/phosphatase domain-containing protein</fullName>
    </recommendedName>
</protein>
<accession>A0A7X2PDX7</accession>
<proteinExistence type="predicted"/>
<evidence type="ECO:0000313" key="3">
    <source>
        <dbReference type="Proteomes" id="UP000460549"/>
    </source>
</evidence>
<dbReference type="Gene3D" id="3.60.10.10">
    <property type="entry name" value="Endonuclease/exonuclease/phosphatase"/>
    <property type="match status" value="1"/>
</dbReference>
<dbReference type="InterPro" id="IPR005135">
    <property type="entry name" value="Endo/exonuclease/phosphatase"/>
</dbReference>
<dbReference type="InterPro" id="IPR036691">
    <property type="entry name" value="Endo/exonu/phosph_ase_sf"/>
</dbReference>
<dbReference type="Pfam" id="PF19580">
    <property type="entry name" value="Exo_endo_phos_3"/>
    <property type="match status" value="1"/>
</dbReference>
<gene>
    <name evidence="2" type="ORF">FYJ80_10370</name>
</gene>
<dbReference type="GO" id="GO:0003824">
    <property type="term" value="F:catalytic activity"/>
    <property type="evidence" value="ECO:0007669"/>
    <property type="project" value="InterPro"/>
</dbReference>